<dbReference type="Proteomes" id="UP001627154">
    <property type="component" value="Unassembled WGS sequence"/>
</dbReference>
<organism evidence="1 2">
    <name type="scientific">Trichogramma kaykai</name>
    <dbReference type="NCBI Taxonomy" id="54128"/>
    <lineage>
        <taxon>Eukaryota</taxon>
        <taxon>Metazoa</taxon>
        <taxon>Ecdysozoa</taxon>
        <taxon>Arthropoda</taxon>
        <taxon>Hexapoda</taxon>
        <taxon>Insecta</taxon>
        <taxon>Pterygota</taxon>
        <taxon>Neoptera</taxon>
        <taxon>Endopterygota</taxon>
        <taxon>Hymenoptera</taxon>
        <taxon>Apocrita</taxon>
        <taxon>Proctotrupomorpha</taxon>
        <taxon>Chalcidoidea</taxon>
        <taxon>Trichogrammatidae</taxon>
        <taxon>Trichogramma</taxon>
    </lineage>
</organism>
<dbReference type="PANTHER" id="PTHR47326">
    <property type="entry name" value="TRANSPOSABLE ELEMENT TC3 TRANSPOSASE-LIKE PROTEIN"/>
    <property type="match status" value="1"/>
</dbReference>
<dbReference type="AlphaFoldDB" id="A0ABD2WH73"/>
<dbReference type="InterPro" id="IPR036397">
    <property type="entry name" value="RNaseH_sf"/>
</dbReference>
<evidence type="ECO:0000313" key="1">
    <source>
        <dbReference type="EMBL" id="KAL3392219.1"/>
    </source>
</evidence>
<evidence type="ECO:0000313" key="2">
    <source>
        <dbReference type="Proteomes" id="UP001627154"/>
    </source>
</evidence>
<reference evidence="1 2" key="1">
    <citation type="journal article" date="2024" name="bioRxiv">
        <title>A reference genome for Trichogramma kaykai: A tiny desert-dwelling parasitoid wasp with competing sex-ratio distorters.</title>
        <authorList>
            <person name="Culotta J."/>
            <person name="Lindsey A.R."/>
        </authorList>
    </citation>
    <scope>NUCLEOTIDE SEQUENCE [LARGE SCALE GENOMIC DNA]</scope>
    <source>
        <strain evidence="1 2">KSX58</strain>
    </source>
</reference>
<dbReference type="Gene3D" id="3.30.420.10">
    <property type="entry name" value="Ribonuclease H-like superfamily/Ribonuclease H"/>
    <property type="match status" value="1"/>
</dbReference>
<sequence length="344" mass="41037">MAENQIIRNRVLECCIRSSYPPADANDAPRGRGRPRNRVRYVDGRPQPNFVLARNYFLNQYGEPCPSEQHFGRIWRRYRVNGDLADHRRDARGRRGRVRDRIWEVVLNAIAENGRRSMRAFARQINVNREVVHRIARSVHRPYKNIKQPKLRPQDPPRVFNKQNSRYWVPENPLWVKEVEHQHRWSVHVWGGILGDRLVGPYFLNGNLNGDMYLDLLQNELPGMLEDNPVAALNMWWQQDGASPHNNRFVTECLNQMFGRRWIGYRARGHRQYLTPLDFYLWGRLQHLVYQEEPTTRENMIERIRAAWQQITPEELVRVRGHLVRVMQCCVEHEGHHIQPHMKY</sequence>
<gene>
    <name evidence="1" type="ORF">TKK_013052</name>
</gene>
<accession>A0ABD2WH73</accession>
<comment type="caution">
    <text evidence="1">The sequence shown here is derived from an EMBL/GenBank/DDBJ whole genome shotgun (WGS) entry which is preliminary data.</text>
</comment>
<dbReference type="EMBL" id="JBJJXI010000106">
    <property type="protein sequence ID" value="KAL3392219.1"/>
    <property type="molecule type" value="Genomic_DNA"/>
</dbReference>
<name>A0ABD2WH73_9HYME</name>
<keyword evidence="2" id="KW-1185">Reference proteome</keyword>
<evidence type="ECO:0008006" key="3">
    <source>
        <dbReference type="Google" id="ProtNLM"/>
    </source>
</evidence>
<protein>
    <recommendedName>
        <fullName evidence="3">Transposable element Tc3 transposase</fullName>
    </recommendedName>
</protein>
<dbReference type="PANTHER" id="PTHR47326:SF1">
    <property type="entry name" value="HTH PSQ-TYPE DOMAIN-CONTAINING PROTEIN"/>
    <property type="match status" value="1"/>
</dbReference>
<proteinExistence type="predicted"/>